<evidence type="ECO:0000256" key="4">
    <source>
        <dbReference type="ARBA" id="ARBA00030285"/>
    </source>
</evidence>
<protein>
    <recommendedName>
        <fullName evidence="2">RNA-directed RNA polymerase L</fullName>
        <ecNumber evidence="1">2.7.7.48</ecNumber>
    </recommendedName>
    <alternativeName>
        <fullName evidence="4">Large structural protein</fullName>
    </alternativeName>
    <alternativeName>
        <fullName evidence="6">Replicase</fullName>
    </alternativeName>
    <alternativeName>
        <fullName evidence="5">Transcriptase</fullName>
    </alternativeName>
</protein>
<accession>A0A6M3RSD3</accession>
<dbReference type="GO" id="GO:0039694">
    <property type="term" value="P:viral RNA genome replication"/>
    <property type="evidence" value="ECO:0007669"/>
    <property type="project" value="InterPro"/>
</dbReference>
<evidence type="ECO:0000259" key="7">
    <source>
        <dbReference type="PROSITE" id="PS50525"/>
    </source>
</evidence>
<evidence type="ECO:0000256" key="6">
    <source>
        <dbReference type="ARBA" id="ARBA00031012"/>
    </source>
</evidence>
<reference evidence="8" key="1">
    <citation type="journal article" date="2020" name="ISME J.">
        <title>Characterization of viruses in a tapeworm: phylogenetic position, vertical transmission, and transmission to the parasitized host.</title>
        <authorList>
            <person name="Hahn M.A."/>
            <person name="Rosario K."/>
            <person name="Lucas P."/>
            <person name="Dheilly N.M."/>
        </authorList>
    </citation>
    <scope>NUCLEOTIDE SEQUENCE</scope>
    <source>
        <strain evidence="8">SsBV-SsPool</strain>
    </source>
</reference>
<organism evidence="8">
    <name type="scientific">Schistocephalus solidus bunya-like virus</name>
    <dbReference type="NCBI Taxonomy" id="2729338"/>
    <lineage>
        <taxon>Viruses</taxon>
        <taxon>Riboviria</taxon>
        <taxon>Orthornavirae</taxon>
        <taxon>Negarnaviricota</taxon>
        <taxon>Polyploviricotina</taxon>
        <taxon>Ellioviricetes</taxon>
        <taxon>Bunyavirales</taxon>
    </lineage>
</organism>
<dbReference type="GO" id="GO:0006351">
    <property type="term" value="P:DNA-templated transcription"/>
    <property type="evidence" value="ECO:0007669"/>
    <property type="project" value="InterPro"/>
</dbReference>
<dbReference type="InterPro" id="IPR007322">
    <property type="entry name" value="RNA_pol_bunyavir"/>
</dbReference>
<dbReference type="InterPro" id="IPR007099">
    <property type="entry name" value="RNA-dir_pol_NSvirus"/>
</dbReference>
<evidence type="ECO:0000256" key="3">
    <source>
        <dbReference type="ARBA" id="ARBA00022679"/>
    </source>
</evidence>
<dbReference type="GO" id="GO:0003968">
    <property type="term" value="F:RNA-directed RNA polymerase activity"/>
    <property type="evidence" value="ECO:0007669"/>
    <property type="project" value="UniProtKB-EC"/>
</dbReference>
<keyword evidence="3" id="KW-0808">Transferase</keyword>
<dbReference type="Pfam" id="PF04196">
    <property type="entry name" value="Bunya_RdRp"/>
    <property type="match status" value="1"/>
</dbReference>
<evidence type="ECO:0000256" key="5">
    <source>
        <dbReference type="ARBA" id="ARBA00030436"/>
    </source>
</evidence>
<name>A0A6M3RSD3_9VIRU</name>
<dbReference type="EC" id="2.7.7.48" evidence="1"/>
<evidence type="ECO:0000313" key="8">
    <source>
        <dbReference type="EMBL" id="QJD26146.1"/>
    </source>
</evidence>
<sequence length="2154" mass="251011">MALAIEMKVILDSGVKTLLVVRDVINNMPSASYDIVVSYNYVFVESEEVFAELNKEDVYVLRKPLHSSCFYNLGSIKEAGCKEWVVKEVTTIIMKNVLEVVERPEAMAWETEPLNEEVMQQMVRLSKGKDVIFCVTGRMKEGPYENKEVMFAKRTELMAAVCTLLEAEEDKQIFKISHDLLRSVSSVPSLHQMVETWSKGIREKDIDLYMRGRHEILHNTLMEQLGLEAAASDVSAEQRFNYTGLDSKKTPDFFFTDQETGTVHIVDVAVTAMEAGTVYDNKLSKYTFLARELERFLGVDCVVSPVVMSCEESGIILMSRIFDNVRPALMDLQQELIEIHKNLKNCEGFTFAYRAYLASMDMQEMAEKTQLMDLFIKAYCNFQKLDNKLAPELMDSFVRESSDMDSLWTTPSDDEIVQMVKEDLKTFSENQAFQEIYSEISNGVMNNRFPLAVQKIFRPINIKEEVRKCLAEGKKIRNRSKNRKFKIPRIFKFPDLANMIPNSAPLQDDGLGKLAGVLEDGTRRYDSHFTIPTEAPVENREGIGMDPEEDVAMITDLINDMKQASSIEFQEQMREYFGDRYNQRIQAICKLRIIEVAYRVSKLANNICLMEGRRLDDSDVYSVMKPFQEEGYSLEVMKGSRLTAEKQIRYRLASLDKGDVSQHFHSFYKDGFLYYTQWLAISSTDLRTMLCMFEKAIALMLHYMDCWEEGSGTKIINLDLFVKKDFMIMPLIILMEMKRGTSTTCQYNRYILMSMLGYVSDKVKAVRDIISDPIRSRLEAYIRIKQLLWAESLTECAWQVMKSSICQTVSRESEYDRMMAPSIFSNNEYVEFTFLMNDIYLGNLFQKEAGFVGHRSKLIIQKMMKEEFHYLAIRDPMTLNSDLTVEDTFNKEDEKHVFSKRFVMLMGKRLGKKLKESGSYHQTLIRRLTDNIHSAMMMSSSLKGGPVKTQTLIDHSDQLNDLSFSTIKDLVDKYGTSVMSGMISRENLIEAVFSMFPKSQIGGPREILIQSYRLRLHVRFFENLCEGFCYLHPKEMITKGDKKEHIQSSTAMDHKRLLNFKKDRENKYGLSFSLNSDASRWAPSFTMTMFTYFLYSLELPEEITDHAASIMKAFASKLIFLPRSLKKKWIKKVEEETEDIMQWTKERASLNHWSLKVFSGMGQGMIHKFSSLIHVAKDDVLDDMLKLHFKRINCDLEMTTMISSDDLLKQVLINGHDLTTLFIRIKDFVSFYECTNMLANIHTNWKKTCVSFVISEFNSYFTRGKRASLAVIKDIFTAMEPVDMTEPNKAVKDAANNIARAFKNGCYLETVEMMFFLMRKWLLGKYKYHASQIQELMTALNCDSEHKLPSDFGFLSCDYVMGQCIFGNEILMFRSDNSEEVNTFYKNLYTALKEEYEGLTADNYISALSGKIRLVLPYRTDKRLSKMIQKYMDVNHLKRDTIMSDQQKISLLSDMSKMSRMKYYSFIDPYFMSTKRNYEHGVTMQIHTVVRALQAGNGKMMAVPSVSKTTRLYSALSFCKEILSRSELPSSQLIMKPLQKVMAIVEEAKAKEAICFPSDGTRHTRKRIFTFRTRELVLSADMSEILYFIINNQWKLSNRLNGILRDICELLNVSEDEFRSDPISVITNTLSFSTWPMLVFKKMLEEYLVNRINNRIEIMLSDVDTGCAIDNLMIVYCERKSPVELFKIDARSRLIVLKEYYSTWVALYRANWEFPIKQLVEEHPYETNLEHITPGDTVVDRGMKLILKDMNLVNSLTSSFVFHTYRKGDEDSIYHVYYDLRDLLILNINKKRRAVTYYFVTEENEIDMESQLWRFAKNDIRAADAITYSQVYSDGVIISINPIKSWKDVKYRLFLSCSNTTWTMTMKVLWNKIHDIYFNQAVFTIFKEPYKIYEERIETLSILLNDREYIHEFTVFRMGEMSLLHLQNFMERYKLHTEEILGRRTDTERERRNVKPLSEEVDDFGMVVSSMEFIQSFMKFGGADDYLDDLQAQQLPELDVIRPEDEFALIQGLEDGSLEQLLSAFENNEEREIVNIPVKNRLYMARMISEALMKAMDRDLIIDYETICCNLTSNAEWNSKHWNLMVTILHMEIPQLFDWMLRLIMTIIYLKVRRSRRIPVPGKLIITENFTRYREFTMIRKKMRNIPEDVLEDF</sequence>
<evidence type="ECO:0000256" key="1">
    <source>
        <dbReference type="ARBA" id="ARBA00012494"/>
    </source>
</evidence>
<evidence type="ECO:0000256" key="2">
    <source>
        <dbReference type="ARBA" id="ARBA00018602"/>
    </source>
</evidence>
<dbReference type="PROSITE" id="PS50525">
    <property type="entry name" value="RDRP_SSRNA_NEG_SEG"/>
    <property type="match status" value="1"/>
</dbReference>
<proteinExistence type="predicted"/>
<feature type="domain" description="RdRp catalytic" evidence="7">
    <location>
        <begin position="1060"/>
        <end position="1249"/>
    </location>
</feature>
<dbReference type="EMBL" id="MN803432">
    <property type="protein sequence ID" value="QJD26146.1"/>
    <property type="molecule type" value="Genomic_RNA"/>
</dbReference>
<gene>
    <name evidence="8" type="primary">RdRP</name>
</gene>